<sequence>MDTAAPAATTTPPPLPPRAERRKKTLPPPTPKTLTPNTPPANLTSPIVQAAQDVEHARRLLEGPIVDENMDDTEKEIHKMVREKEVTQLLMRMTDWVEELSSLLQRSYNKEAELETTLTLAQTNLQMVHANNELEESAGKLGTNGSTLRDFGWRPWSKRDSRRSADGEANIEDTLTPLPKPQSPRNSIPPSASSSNLSLTSQPVSTPPSTSRFFNFSSLTRNSTTSVISTPPSESASPPKPTQREKELAQELEKERTSRQKVIAEKAALESELETLSQALFEQANKMVSNSNRKLAEIEEELRIAMEEREALKSTLRVIASHSHTRPNDDLRPQVSVDVSGFSHREADPSTPRASSIPSSTTSSLIFEHDLSPTTPHPKRANRVNGEDKHEDEDDEDDDDKVSSSPTDYSGEKEKEFDVKDEEEDAQLTSGSSLPPHPVPSAVEQVNEESLITEGTAVAQKEDTEEHIEPRSTQTMDENMASATPEESSSGGPRSTLLPDAVLGSPVSQYTMDSIHQSI</sequence>
<reference evidence="3" key="1">
    <citation type="submission" date="2021-10" db="EMBL/GenBank/DDBJ databases">
        <title>De novo Genome Assembly of Clathrus columnatus (Basidiomycota, Fungi) Using Illumina and Nanopore Sequence Data.</title>
        <authorList>
            <person name="Ogiso-Tanaka E."/>
            <person name="Itagaki H."/>
            <person name="Hosoya T."/>
            <person name="Hosaka K."/>
        </authorList>
    </citation>
    <scope>NUCLEOTIDE SEQUENCE</scope>
    <source>
        <strain evidence="3">MO-923</strain>
    </source>
</reference>
<dbReference type="SUPFAM" id="SSF144284">
    <property type="entry name" value="Sec2 N-terminal region"/>
    <property type="match status" value="1"/>
</dbReference>
<feature type="region of interest" description="Disordered" evidence="1">
    <location>
        <begin position="1"/>
        <end position="44"/>
    </location>
</feature>
<feature type="domain" description="GDP/GTP exchange factor Sec2 N-terminal" evidence="2">
    <location>
        <begin position="243"/>
        <end position="303"/>
    </location>
</feature>
<protein>
    <recommendedName>
        <fullName evidence="2">GDP/GTP exchange factor Sec2 N-terminal domain-containing protein</fullName>
    </recommendedName>
</protein>
<feature type="region of interest" description="Disordered" evidence="1">
    <location>
        <begin position="136"/>
        <end position="258"/>
    </location>
</feature>
<feature type="compositionally biased region" description="Basic and acidic residues" evidence="1">
    <location>
        <begin position="242"/>
        <end position="258"/>
    </location>
</feature>
<dbReference type="Gene3D" id="6.10.140.910">
    <property type="match status" value="1"/>
</dbReference>
<feature type="region of interest" description="Disordered" evidence="1">
    <location>
        <begin position="342"/>
        <end position="501"/>
    </location>
</feature>
<dbReference type="AlphaFoldDB" id="A0AAV5ANZ7"/>
<organism evidence="3 4">
    <name type="scientific">Clathrus columnatus</name>
    <dbReference type="NCBI Taxonomy" id="1419009"/>
    <lineage>
        <taxon>Eukaryota</taxon>
        <taxon>Fungi</taxon>
        <taxon>Dikarya</taxon>
        <taxon>Basidiomycota</taxon>
        <taxon>Agaricomycotina</taxon>
        <taxon>Agaricomycetes</taxon>
        <taxon>Phallomycetidae</taxon>
        <taxon>Phallales</taxon>
        <taxon>Clathraceae</taxon>
        <taxon>Clathrus</taxon>
    </lineage>
</organism>
<feature type="compositionally biased region" description="Polar residues" evidence="1">
    <location>
        <begin position="471"/>
        <end position="493"/>
    </location>
</feature>
<feature type="compositionally biased region" description="Low complexity" evidence="1">
    <location>
        <begin position="32"/>
        <end position="44"/>
    </location>
</feature>
<feature type="compositionally biased region" description="Acidic residues" evidence="1">
    <location>
        <begin position="390"/>
        <end position="400"/>
    </location>
</feature>
<accession>A0AAV5ANZ7</accession>
<feature type="compositionally biased region" description="Low complexity" evidence="1">
    <location>
        <begin position="349"/>
        <end position="364"/>
    </location>
</feature>
<keyword evidence="4" id="KW-1185">Reference proteome</keyword>
<feature type="compositionally biased region" description="Low complexity" evidence="1">
    <location>
        <begin position="1"/>
        <end position="10"/>
    </location>
</feature>
<gene>
    <name evidence="3" type="ORF">Clacol_010511</name>
</gene>
<evidence type="ECO:0000259" key="2">
    <source>
        <dbReference type="Pfam" id="PF06428"/>
    </source>
</evidence>
<evidence type="ECO:0000256" key="1">
    <source>
        <dbReference type="SAM" id="MobiDB-lite"/>
    </source>
</evidence>
<dbReference type="InterPro" id="IPR009449">
    <property type="entry name" value="Sec2_N"/>
</dbReference>
<dbReference type="Proteomes" id="UP001050691">
    <property type="component" value="Unassembled WGS sequence"/>
</dbReference>
<feature type="compositionally biased region" description="Polar residues" evidence="1">
    <location>
        <begin position="212"/>
        <end position="236"/>
    </location>
</feature>
<feature type="compositionally biased region" description="Basic and acidic residues" evidence="1">
    <location>
        <begin position="157"/>
        <end position="166"/>
    </location>
</feature>
<evidence type="ECO:0000313" key="3">
    <source>
        <dbReference type="EMBL" id="GJJ16215.1"/>
    </source>
</evidence>
<evidence type="ECO:0000313" key="4">
    <source>
        <dbReference type="Proteomes" id="UP001050691"/>
    </source>
</evidence>
<dbReference type="EMBL" id="BPWL01000015">
    <property type="protein sequence ID" value="GJJ16215.1"/>
    <property type="molecule type" value="Genomic_DNA"/>
</dbReference>
<dbReference type="Pfam" id="PF06428">
    <property type="entry name" value="Sec2p"/>
    <property type="match status" value="1"/>
</dbReference>
<comment type="caution">
    <text evidence="3">The sequence shown here is derived from an EMBL/GenBank/DDBJ whole genome shotgun (WGS) entry which is preliminary data.</text>
</comment>
<feature type="compositionally biased region" description="Basic and acidic residues" evidence="1">
    <location>
        <begin position="460"/>
        <end position="470"/>
    </location>
</feature>
<feature type="compositionally biased region" description="Low complexity" evidence="1">
    <location>
        <begin position="183"/>
        <end position="211"/>
    </location>
</feature>
<proteinExistence type="predicted"/>
<name>A0AAV5ANZ7_9AGAM</name>